<protein>
    <submittedName>
        <fullName evidence="4">Uncharacterized protein</fullName>
    </submittedName>
</protein>
<dbReference type="GO" id="GO:0005737">
    <property type="term" value="C:cytoplasm"/>
    <property type="evidence" value="ECO:0007669"/>
    <property type="project" value="UniProtKB-SubCell"/>
</dbReference>
<dbReference type="InterPro" id="IPR052122">
    <property type="entry name" value="Intracell_Traff_Signaling_Reg"/>
</dbReference>
<evidence type="ECO:0000313" key="4">
    <source>
        <dbReference type="EMBL" id="KAG8545648.1"/>
    </source>
</evidence>
<feature type="region of interest" description="Disordered" evidence="3">
    <location>
        <begin position="37"/>
        <end position="60"/>
    </location>
</feature>
<dbReference type="PANTHER" id="PTHR15963">
    <property type="entry name" value="GENERAL RECEPTOR FOR PHOSPHOINOSITIDES 1-ASSOCIATED SCAFFOLD PROTEIN-RELATED"/>
    <property type="match status" value="1"/>
</dbReference>
<keyword evidence="2" id="KW-0963">Cytoplasm</keyword>
<evidence type="ECO:0000256" key="3">
    <source>
        <dbReference type="SAM" id="MobiDB-lite"/>
    </source>
</evidence>
<evidence type="ECO:0000256" key="1">
    <source>
        <dbReference type="ARBA" id="ARBA00004496"/>
    </source>
</evidence>
<evidence type="ECO:0000313" key="5">
    <source>
        <dbReference type="Proteomes" id="UP000824782"/>
    </source>
</evidence>
<proteinExistence type="predicted"/>
<accession>A0AAV6ZHH7</accession>
<gene>
    <name evidence="4" type="ORF">GDO81_020558</name>
</gene>
<dbReference type="AlphaFoldDB" id="A0AAV6ZHH7"/>
<comment type="caution">
    <text evidence="4">The sequence shown here is derived from an EMBL/GenBank/DDBJ whole genome shotgun (WGS) entry which is preliminary data.</text>
</comment>
<dbReference type="EMBL" id="WNYA01001510">
    <property type="protein sequence ID" value="KAG8545648.1"/>
    <property type="molecule type" value="Genomic_DNA"/>
</dbReference>
<evidence type="ECO:0000256" key="2">
    <source>
        <dbReference type="ARBA" id="ARBA00022490"/>
    </source>
</evidence>
<reference evidence="4" key="1">
    <citation type="thesis" date="2020" institute="ProQuest LLC" country="789 East Eisenhower Parkway, Ann Arbor, MI, USA">
        <title>Comparative Genomics and Chromosome Evolution.</title>
        <authorList>
            <person name="Mudd A.B."/>
        </authorList>
    </citation>
    <scope>NUCLEOTIDE SEQUENCE</scope>
    <source>
        <strain evidence="4">237g6f4</strain>
        <tissue evidence="4">Blood</tissue>
    </source>
</reference>
<organism evidence="4 5">
    <name type="scientific">Engystomops pustulosus</name>
    <name type="common">Tungara frog</name>
    <name type="synonym">Physalaemus pustulosus</name>
    <dbReference type="NCBI Taxonomy" id="76066"/>
    <lineage>
        <taxon>Eukaryota</taxon>
        <taxon>Metazoa</taxon>
        <taxon>Chordata</taxon>
        <taxon>Craniata</taxon>
        <taxon>Vertebrata</taxon>
        <taxon>Euteleostomi</taxon>
        <taxon>Amphibia</taxon>
        <taxon>Batrachia</taxon>
        <taxon>Anura</taxon>
        <taxon>Neobatrachia</taxon>
        <taxon>Hyloidea</taxon>
        <taxon>Leptodactylidae</taxon>
        <taxon>Leiuperinae</taxon>
        <taxon>Engystomops</taxon>
    </lineage>
</organism>
<comment type="subcellular location">
    <subcellularLocation>
        <location evidence="1">Cytoplasm</location>
    </subcellularLocation>
</comment>
<keyword evidence="5" id="KW-1185">Reference proteome</keyword>
<dbReference type="PANTHER" id="PTHR15963:SF1">
    <property type="entry name" value="CYTOHESIN-INTERACTING PROTEIN"/>
    <property type="match status" value="1"/>
</dbReference>
<name>A0AAV6ZHH7_ENGPU</name>
<dbReference type="Proteomes" id="UP000824782">
    <property type="component" value="Unassembled WGS sequence"/>
</dbReference>
<sequence length="101" mass="11470">MSELDEDSGPDACFSRQSSTEEDFMYKVHGLSSMRSSLSRHRSISATSSESEPMSPNWDSVSLSNVFGTLPRKGRRRSVRRNFLKFIPGLHRSVEEEESQL</sequence>